<organism evidence="1 2">
    <name type="scientific">Vararia minispora EC-137</name>
    <dbReference type="NCBI Taxonomy" id="1314806"/>
    <lineage>
        <taxon>Eukaryota</taxon>
        <taxon>Fungi</taxon>
        <taxon>Dikarya</taxon>
        <taxon>Basidiomycota</taxon>
        <taxon>Agaricomycotina</taxon>
        <taxon>Agaricomycetes</taxon>
        <taxon>Russulales</taxon>
        <taxon>Lachnocladiaceae</taxon>
        <taxon>Vararia</taxon>
    </lineage>
</organism>
<sequence length="573" mass="60833">MRPFLPISFLLCALGASALQLSVHRHKPASSHSSRQTRSLSPRAASDTLDLSSLWPDKVGRDRAHPLSFSLTSLDYLIQLDTGSSDLWIQGATHPIPNVNSTSLTQNLTYGSGWAYGNIAWAPASFAGINVSQQAFLDTSSAQNAVLHYGTSGVMGLGFNLLSTIDAAVNKSGGSNGRSLLYNLFYDNPSTPNYIAFSLQRSLDSLADDVQGTFSIGELDSNYTAVAGTNPIPTFPQSNPNRWNVLLDALLIGSETVLVSSVVSGAPSDKAVVLLDSGSSYTYAPTQIVNAIYGNISGASFDSGAQQWQVPCTAEIDLAFQINGHIYPLHPLDVVIKSTSAVNVCAGSFIPQDTSSFSGVVDWIAGDNFLRSVYSVYDFGDFDSSGKMGNPYVKLLQLVDPNKASAEFASERNTTARSNITYNAASGSSGSTVVSLSNSLSTTLDRINNYLPAVLALMAFNALAVLILLIGASVWLCRRRRARADGGLARARKTKGRATPSPLPLEPMATEAGVRDSTATYLEPGYMSSSSKGAYQPVSMALTEDTFVPPSPAFSRYGDGGLPKGIDRPRSVA</sequence>
<keyword evidence="2" id="KW-1185">Reference proteome</keyword>
<name>A0ACB8QXY8_9AGAM</name>
<comment type="caution">
    <text evidence="1">The sequence shown here is derived from an EMBL/GenBank/DDBJ whole genome shotgun (WGS) entry which is preliminary data.</text>
</comment>
<dbReference type="Proteomes" id="UP000814128">
    <property type="component" value="Unassembled WGS sequence"/>
</dbReference>
<protein>
    <submittedName>
        <fullName evidence="1">Aspartic peptidase domain-containing protein</fullName>
    </submittedName>
</protein>
<accession>A0ACB8QXY8</accession>
<evidence type="ECO:0000313" key="2">
    <source>
        <dbReference type="Proteomes" id="UP000814128"/>
    </source>
</evidence>
<gene>
    <name evidence="1" type="ORF">K488DRAFT_67353</name>
</gene>
<proteinExistence type="predicted"/>
<reference evidence="1" key="1">
    <citation type="submission" date="2021-02" db="EMBL/GenBank/DDBJ databases">
        <authorList>
            <consortium name="DOE Joint Genome Institute"/>
            <person name="Ahrendt S."/>
            <person name="Looney B.P."/>
            <person name="Miyauchi S."/>
            <person name="Morin E."/>
            <person name="Drula E."/>
            <person name="Courty P.E."/>
            <person name="Chicoki N."/>
            <person name="Fauchery L."/>
            <person name="Kohler A."/>
            <person name="Kuo A."/>
            <person name="Labutti K."/>
            <person name="Pangilinan J."/>
            <person name="Lipzen A."/>
            <person name="Riley R."/>
            <person name="Andreopoulos W."/>
            <person name="He G."/>
            <person name="Johnson J."/>
            <person name="Barry K.W."/>
            <person name="Grigoriev I.V."/>
            <person name="Nagy L."/>
            <person name="Hibbett D."/>
            <person name="Henrissat B."/>
            <person name="Matheny P.B."/>
            <person name="Labbe J."/>
            <person name="Martin F."/>
        </authorList>
    </citation>
    <scope>NUCLEOTIDE SEQUENCE</scope>
    <source>
        <strain evidence="1">EC-137</strain>
    </source>
</reference>
<reference evidence="1" key="2">
    <citation type="journal article" date="2022" name="New Phytol.">
        <title>Evolutionary transition to the ectomycorrhizal habit in the genomes of a hyperdiverse lineage of mushroom-forming fungi.</title>
        <authorList>
            <person name="Looney B."/>
            <person name="Miyauchi S."/>
            <person name="Morin E."/>
            <person name="Drula E."/>
            <person name="Courty P.E."/>
            <person name="Kohler A."/>
            <person name="Kuo A."/>
            <person name="LaButti K."/>
            <person name="Pangilinan J."/>
            <person name="Lipzen A."/>
            <person name="Riley R."/>
            <person name="Andreopoulos W."/>
            <person name="He G."/>
            <person name="Johnson J."/>
            <person name="Nolan M."/>
            <person name="Tritt A."/>
            <person name="Barry K.W."/>
            <person name="Grigoriev I.V."/>
            <person name="Nagy L.G."/>
            <person name="Hibbett D."/>
            <person name="Henrissat B."/>
            <person name="Matheny P.B."/>
            <person name="Labbe J."/>
            <person name="Martin F.M."/>
        </authorList>
    </citation>
    <scope>NUCLEOTIDE SEQUENCE</scope>
    <source>
        <strain evidence="1">EC-137</strain>
    </source>
</reference>
<dbReference type="EMBL" id="MU273468">
    <property type="protein sequence ID" value="KAI0036724.1"/>
    <property type="molecule type" value="Genomic_DNA"/>
</dbReference>
<evidence type="ECO:0000313" key="1">
    <source>
        <dbReference type="EMBL" id="KAI0036724.1"/>
    </source>
</evidence>